<dbReference type="NCBIfam" id="TIGR00325">
    <property type="entry name" value="lpxC"/>
    <property type="match status" value="1"/>
</dbReference>
<dbReference type="PANTHER" id="PTHR33694">
    <property type="entry name" value="UDP-3-O-ACYL-N-ACETYLGLUCOSAMINE DEACETYLASE 1, MITOCHONDRIAL-RELATED"/>
    <property type="match status" value="1"/>
</dbReference>
<dbReference type="GO" id="GO:0009245">
    <property type="term" value="P:lipid A biosynthetic process"/>
    <property type="evidence" value="ECO:0007669"/>
    <property type="project" value="UniProtKB-UniRule"/>
</dbReference>
<sequence length="247" mass="28522">MKVYDYVDWVIFERDGKVFPLDIDRVQTKWATIFAHNGFSVFTIEHLMAAFYGLSLRGARIVVEEGMEVPILDGSAKEFVEVLSATLEKLEEEDRYWVIDEPIEIKEGDRFIRAFPSDKLEIDYTIVFDHPLIGKQNFGFVFSEENFINELASARTFVHIDDVYRLRKSGLAMKESSTGVIVLTDNGLYNGTKLRYNDEFVRHKVLDLIGDLSFLRFKPKVYIEAYKAGHKLHIALTREILARGKLV</sequence>
<proteinExistence type="predicted"/>
<evidence type="ECO:0000256" key="9">
    <source>
        <dbReference type="ARBA" id="ARBA00022833"/>
    </source>
</evidence>
<evidence type="ECO:0000256" key="10">
    <source>
        <dbReference type="ARBA" id="ARBA00023098"/>
    </source>
</evidence>
<dbReference type="Pfam" id="PF03331">
    <property type="entry name" value="LpxC"/>
    <property type="match status" value="1"/>
</dbReference>
<keyword evidence="9" id="KW-0862">Zinc</keyword>
<dbReference type="GO" id="GO:0016020">
    <property type="term" value="C:membrane"/>
    <property type="evidence" value="ECO:0007669"/>
    <property type="project" value="GOC"/>
</dbReference>
<keyword evidence="5" id="KW-0444">Lipid biosynthesis</keyword>
<dbReference type="InterPro" id="IPR015870">
    <property type="entry name" value="UDP-acyl_N-AcGlcN_deAcase_N"/>
</dbReference>
<dbReference type="PANTHER" id="PTHR33694:SF1">
    <property type="entry name" value="UDP-3-O-ACYL-N-ACETYLGLUCOSAMINE DEACETYLASE 1, MITOCHONDRIAL-RELATED"/>
    <property type="match status" value="1"/>
</dbReference>
<comment type="cofactor">
    <cofactor evidence="1">
        <name>Zn(2+)</name>
        <dbReference type="ChEBI" id="CHEBI:29105"/>
    </cofactor>
</comment>
<gene>
    <name evidence="13" type="primary">lpxC</name>
    <name evidence="13" type="ORF">ENL19_02975</name>
</gene>
<name>A0A7C5H990_UNCW3</name>
<dbReference type="EMBL" id="DRTB01000223">
    <property type="protein sequence ID" value="HHE05008.1"/>
    <property type="molecule type" value="Genomic_DNA"/>
</dbReference>
<reference evidence="13" key="1">
    <citation type="journal article" date="2020" name="mSystems">
        <title>Genome- and Community-Level Interaction Insights into Carbon Utilization and Element Cycling Functions of Hydrothermarchaeota in Hydrothermal Sediment.</title>
        <authorList>
            <person name="Zhou Z."/>
            <person name="Liu Y."/>
            <person name="Xu W."/>
            <person name="Pan J."/>
            <person name="Luo Z.H."/>
            <person name="Li M."/>
        </authorList>
    </citation>
    <scope>NUCLEOTIDE SEQUENCE [LARGE SCALE GENOMIC DNA]</scope>
    <source>
        <strain evidence="13">HyVt-74</strain>
    </source>
</reference>
<dbReference type="EC" id="3.5.1.108" evidence="4 12"/>
<evidence type="ECO:0000313" key="13">
    <source>
        <dbReference type="EMBL" id="HHE05008.1"/>
    </source>
</evidence>
<keyword evidence="10" id="KW-0443">Lipid metabolism</keyword>
<evidence type="ECO:0000256" key="12">
    <source>
        <dbReference type="NCBIfam" id="TIGR00325"/>
    </source>
</evidence>
<evidence type="ECO:0000256" key="6">
    <source>
        <dbReference type="ARBA" id="ARBA00022556"/>
    </source>
</evidence>
<evidence type="ECO:0000256" key="7">
    <source>
        <dbReference type="ARBA" id="ARBA00022723"/>
    </source>
</evidence>
<dbReference type="InterPro" id="IPR011334">
    <property type="entry name" value="UDP-acyl_GlcNac_deAcase_C"/>
</dbReference>
<evidence type="ECO:0000256" key="5">
    <source>
        <dbReference type="ARBA" id="ARBA00022516"/>
    </source>
</evidence>
<dbReference type="GO" id="GO:0103117">
    <property type="term" value="F:UDP-3-O-acyl-N-acetylglucosamine deacetylase activity"/>
    <property type="evidence" value="ECO:0007669"/>
    <property type="project" value="UniProtKB-UniRule"/>
</dbReference>
<dbReference type="InterPro" id="IPR020568">
    <property type="entry name" value="Ribosomal_Su5_D2-typ_SF"/>
</dbReference>
<evidence type="ECO:0000256" key="2">
    <source>
        <dbReference type="ARBA" id="ARBA00002923"/>
    </source>
</evidence>
<keyword evidence="6" id="KW-0441">Lipid A biosynthesis</keyword>
<dbReference type="InterPro" id="IPR004463">
    <property type="entry name" value="UDP-acyl_GlcNac_deAcase"/>
</dbReference>
<dbReference type="UniPathway" id="UPA00359">
    <property type="reaction ID" value="UER00478"/>
</dbReference>
<evidence type="ECO:0000256" key="3">
    <source>
        <dbReference type="ARBA" id="ARBA00005002"/>
    </source>
</evidence>
<evidence type="ECO:0000256" key="11">
    <source>
        <dbReference type="ARBA" id="ARBA00024535"/>
    </source>
</evidence>
<comment type="pathway">
    <text evidence="3">Glycolipid biosynthesis; lipid IV(A) biosynthesis; lipid IV(A) from (3R)-3-hydroxytetradecanoyl-[acyl-carrier-protein] and UDP-N-acetyl-alpha-D-glucosamine: step 2/6.</text>
</comment>
<comment type="catalytic activity">
    <reaction evidence="11">
        <text>a UDP-3-O-[(3R)-3-hydroxyacyl]-N-acetyl-alpha-D-glucosamine + H2O = a UDP-3-O-[(3R)-3-hydroxyacyl]-alpha-D-glucosamine + acetate</text>
        <dbReference type="Rhea" id="RHEA:67816"/>
        <dbReference type="ChEBI" id="CHEBI:15377"/>
        <dbReference type="ChEBI" id="CHEBI:30089"/>
        <dbReference type="ChEBI" id="CHEBI:137740"/>
        <dbReference type="ChEBI" id="CHEBI:173225"/>
        <dbReference type="EC" id="3.5.1.108"/>
    </reaction>
</comment>
<keyword evidence="7" id="KW-0479">Metal-binding</keyword>
<comment type="function">
    <text evidence="2">Catalyzes the hydrolysis of UDP-3-O-myristoyl-N-acetylglucosamine to form UDP-3-O-myristoylglucosamine and acetate, the committed step in lipid A biosynthesis.</text>
</comment>
<evidence type="ECO:0000256" key="1">
    <source>
        <dbReference type="ARBA" id="ARBA00001947"/>
    </source>
</evidence>
<protein>
    <recommendedName>
        <fullName evidence="4 12">UDP-3-O-acyl-N-acetylglucosamine deacetylase</fullName>
        <ecNumber evidence="4 12">3.5.1.108</ecNumber>
    </recommendedName>
</protein>
<organism evidence="13">
    <name type="scientific">candidate division WOR-3 bacterium</name>
    <dbReference type="NCBI Taxonomy" id="2052148"/>
    <lineage>
        <taxon>Bacteria</taxon>
        <taxon>Bacteria division WOR-3</taxon>
    </lineage>
</organism>
<comment type="caution">
    <text evidence="13">The sequence shown here is derived from an EMBL/GenBank/DDBJ whole genome shotgun (WGS) entry which is preliminary data.</text>
</comment>
<dbReference type="Gene3D" id="3.30.1700.10">
    <property type="entry name" value="lpxc deacetylase, domain 2"/>
    <property type="match status" value="1"/>
</dbReference>
<keyword evidence="8 13" id="KW-0378">Hydrolase</keyword>
<accession>A0A7C5H990</accession>
<dbReference type="Proteomes" id="UP000886110">
    <property type="component" value="Unassembled WGS sequence"/>
</dbReference>
<dbReference type="Gene3D" id="3.30.230.20">
    <property type="entry name" value="lpxc deacetylase, domain 1"/>
    <property type="match status" value="1"/>
</dbReference>
<dbReference type="AlphaFoldDB" id="A0A7C5H990"/>
<dbReference type="GO" id="GO:0046872">
    <property type="term" value="F:metal ion binding"/>
    <property type="evidence" value="ECO:0007669"/>
    <property type="project" value="UniProtKB-KW"/>
</dbReference>
<evidence type="ECO:0000256" key="4">
    <source>
        <dbReference type="ARBA" id="ARBA00012745"/>
    </source>
</evidence>
<dbReference type="SUPFAM" id="SSF54211">
    <property type="entry name" value="Ribosomal protein S5 domain 2-like"/>
    <property type="match status" value="2"/>
</dbReference>
<evidence type="ECO:0000256" key="8">
    <source>
        <dbReference type="ARBA" id="ARBA00022801"/>
    </source>
</evidence>